<keyword evidence="2" id="KW-1185">Reference proteome</keyword>
<reference evidence="1" key="2">
    <citation type="submission" date="2020-09" db="EMBL/GenBank/DDBJ databases">
        <authorList>
            <person name="Sun Q."/>
            <person name="Zhou Y."/>
        </authorList>
    </citation>
    <scope>NUCLEOTIDE SEQUENCE</scope>
    <source>
        <strain evidence="1">CGMCC 4.7299</strain>
    </source>
</reference>
<comment type="caution">
    <text evidence="1">The sequence shown here is derived from an EMBL/GenBank/DDBJ whole genome shotgun (WGS) entry which is preliminary data.</text>
</comment>
<evidence type="ECO:0000313" key="2">
    <source>
        <dbReference type="Proteomes" id="UP000656042"/>
    </source>
</evidence>
<evidence type="ECO:0000313" key="1">
    <source>
        <dbReference type="EMBL" id="GGL19992.1"/>
    </source>
</evidence>
<dbReference type="Proteomes" id="UP000656042">
    <property type="component" value="Unassembled WGS sequence"/>
</dbReference>
<protein>
    <submittedName>
        <fullName evidence="1">Uncharacterized protein</fullName>
    </submittedName>
</protein>
<organism evidence="1 2">
    <name type="scientific">Mangrovihabitans endophyticus</name>
    <dbReference type="NCBI Taxonomy" id="1751298"/>
    <lineage>
        <taxon>Bacteria</taxon>
        <taxon>Bacillati</taxon>
        <taxon>Actinomycetota</taxon>
        <taxon>Actinomycetes</taxon>
        <taxon>Micromonosporales</taxon>
        <taxon>Micromonosporaceae</taxon>
        <taxon>Mangrovihabitans</taxon>
    </lineage>
</organism>
<accession>A0A8J3FSX7</accession>
<gene>
    <name evidence="1" type="ORF">GCM10012284_63230</name>
</gene>
<sequence>MAAMPYAWLTAPADDVADTARRLLGWRLTANGVTVRISEVKTYFQDPPGCREAHGGGRC</sequence>
<dbReference type="EMBL" id="BMMX01000073">
    <property type="protein sequence ID" value="GGL19992.1"/>
    <property type="molecule type" value="Genomic_DNA"/>
</dbReference>
<proteinExistence type="predicted"/>
<dbReference type="AlphaFoldDB" id="A0A8J3FSX7"/>
<reference evidence="1" key="1">
    <citation type="journal article" date="2014" name="Int. J. Syst. Evol. Microbiol.">
        <title>Complete genome sequence of Corynebacterium casei LMG S-19264T (=DSM 44701T), isolated from a smear-ripened cheese.</title>
        <authorList>
            <consortium name="US DOE Joint Genome Institute (JGI-PGF)"/>
            <person name="Walter F."/>
            <person name="Albersmeier A."/>
            <person name="Kalinowski J."/>
            <person name="Ruckert C."/>
        </authorList>
    </citation>
    <scope>NUCLEOTIDE SEQUENCE</scope>
    <source>
        <strain evidence="1">CGMCC 4.7299</strain>
    </source>
</reference>
<name>A0A8J3FSX7_9ACTN</name>